<keyword evidence="6 15" id="KW-0645">Protease</keyword>
<dbReference type="EC" id="3.4.-.-" evidence="15"/>
<dbReference type="InterPro" id="IPR045175">
    <property type="entry name" value="M28_fam"/>
</dbReference>
<feature type="transmembrane region" description="Helical" evidence="17">
    <location>
        <begin position="664"/>
        <end position="686"/>
    </location>
</feature>
<feature type="compositionally biased region" description="Polar residues" evidence="16">
    <location>
        <begin position="817"/>
        <end position="826"/>
    </location>
</feature>
<reference evidence="21 22" key="1">
    <citation type="submission" date="2016-03" db="EMBL/GenBank/DDBJ databases">
        <authorList>
            <person name="Devillers H."/>
        </authorList>
    </citation>
    <scope>NUCLEOTIDE SEQUENCE [LARGE SCALE GENOMIC DNA]</scope>
    <source>
        <strain evidence="21">CBS 11717</strain>
    </source>
</reference>
<keyword evidence="12" id="KW-0482">Metalloprotease</keyword>
<dbReference type="Gene3D" id="3.40.630.10">
    <property type="entry name" value="Zn peptidases"/>
    <property type="match status" value="1"/>
</dbReference>
<comment type="similarity">
    <text evidence="4 15">Belongs to the peptidase M28 family.</text>
</comment>
<feature type="compositionally biased region" description="Polar residues" evidence="16">
    <location>
        <begin position="564"/>
        <end position="581"/>
    </location>
</feature>
<comment type="cofactor">
    <cofactor evidence="1">
        <name>Zn(2+)</name>
        <dbReference type="ChEBI" id="CHEBI:29105"/>
    </cofactor>
</comment>
<dbReference type="InterPro" id="IPR048024">
    <property type="entry name" value="Fxna-like_M28_dom"/>
</dbReference>
<keyword evidence="8 15" id="KW-0479">Metal-binding</keyword>
<dbReference type="FunFam" id="3.40.630.10:FF:000057">
    <property type="entry name" value="Vacuolar membrane protease"/>
    <property type="match status" value="1"/>
</dbReference>
<keyword evidence="13 17" id="KW-0472">Membrane</keyword>
<dbReference type="STRING" id="1230905.A0A1G4K7A5"/>
<gene>
    <name evidence="21" type="ORF">LAMI_0G00782G</name>
</gene>
<organism evidence="21 22">
    <name type="scientific">Lachancea mirantina</name>
    <dbReference type="NCBI Taxonomy" id="1230905"/>
    <lineage>
        <taxon>Eukaryota</taxon>
        <taxon>Fungi</taxon>
        <taxon>Dikarya</taxon>
        <taxon>Ascomycota</taxon>
        <taxon>Saccharomycotina</taxon>
        <taxon>Saccharomycetes</taxon>
        <taxon>Saccharomycetales</taxon>
        <taxon>Saccharomycetaceae</taxon>
        <taxon>Lachancea</taxon>
    </lineage>
</organism>
<evidence type="ECO:0000259" key="18">
    <source>
        <dbReference type="Pfam" id="PF04389"/>
    </source>
</evidence>
<evidence type="ECO:0000256" key="14">
    <source>
        <dbReference type="ARBA" id="ARBA00023180"/>
    </source>
</evidence>
<dbReference type="InterPro" id="IPR053975">
    <property type="entry name" value="PFF1_C"/>
</dbReference>
<dbReference type="GO" id="GO:0046872">
    <property type="term" value="F:metal ion binding"/>
    <property type="evidence" value="ECO:0007669"/>
    <property type="project" value="UniProtKB-KW"/>
</dbReference>
<evidence type="ECO:0000256" key="8">
    <source>
        <dbReference type="ARBA" id="ARBA00022723"/>
    </source>
</evidence>
<evidence type="ECO:0000256" key="4">
    <source>
        <dbReference type="ARBA" id="ARBA00010918"/>
    </source>
</evidence>
<dbReference type="SUPFAM" id="SSF53187">
    <property type="entry name" value="Zn-dependent exopeptidases"/>
    <property type="match status" value="1"/>
</dbReference>
<feature type="transmembrane region" description="Helical" evidence="17">
    <location>
        <begin position="393"/>
        <end position="416"/>
    </location>
</feature>
<dbReference type="AlphaFoldDB" id="A0A1G4K7A5"/>
<evidence type="ECO:0000256" key="5">
    <source>
        <dbReference type="ARBA" id="ARBA00022554"/>
    </source>
</evidence>
<feature type="transmembrane region" description="Helical" evidence="17">
    <location>
        <begin position="359"/>
        <end position="381"/>
    </location>
</feature>
<dbReference type="CDD" id="cd03875">
    <property type="entry name" value="M28_Fxna_like"/>
    <property type="match status" value="1"/>
</dbReference>
<feature type="region of interest" description="Disordered" evidence="16">
    <location>
        <begin position="525"/>
        <end position="581"/>
    </location>
</feature>
<keyword evidence="11 17" id="KW-1133">Transmembrane helix</keyword>
<feature type="transmembrane region" description="Helical" evidence="17">
    <location>
        <begin position="637"/>
        <end position="658"/>
    </location>
</feature>
<dbReference type="EMBL" id="LT598469">
    <property type="protein sequence ID" value="SCU99783.1"/>
    <property type="molecule type" value="Genomic_DNA"/>
</dbReference>
<dbReference type="Pfam" id="PF04389">
    <property type="entry name" value="Peptidase_M28"/>
    <property type="match status" value="1"/>
</dbReference>
<evidence type="ECO:0000313" key="22">
    <source>
        <dbReference type="Proteomes" id="UP000191024"/>
    </source>
</evidence>
<evidence type="ECO:0000259" key="20">
    <source>
        <dbReference type="Pfam" id="PF22251"/>
    </source>
</evidence>
<evidence type="ECO:0000313" key="21">
    <source>
        <dbReference type="EMBL" id="SCU99783.1"/>
    </source>
</evidence>
<evidence type="ECO:0000259" key="19">
    <source>
        <dbReference type="Pfam" id="PF22250"/>
    </source>
</evidence>
<evidence type="ECO:0000256" key="7">
    <source>
        <dbReference type="ARBA" id="ARBA00022692"/>
    </source>
</evidence>
<evidence type="ECO:0000256" key="17">
    <source>
        <dbReference type="SAM" id="Phobius"/>
    </source>
</evidence>
<evidence type="ECO:0000256" key="6">
    <source>
        <dbReference type="ARBA" id="ARBA00022670"/>
    </source>
</evidence>
<dbReference type="Proteomes" id="UP000191024">
    <property type="component" value="Chromosome G"/>
</dbReference>
<feature type="transmembrane region" description="Helical" evidence="17">
    <location>
        <begin position="603"/>
        <end position="625"/>
    </location>
</feature>
<protein>
    <recommendedName>
        <fullName evidence="15">Peptide hydrolase</fullName>
        <ecNumber evidence="15">3.4.-.-</ecNumber>
    </recommendedName>
</protein>
<comment type="subcellular location">
    <subcellularLocation>
        <location evidence="3">Vacuole membrane</location>
        <topology evidence="3">Multi-pass membrane protein</topology>
    </subcellularLocation>
</comment>
<evidence type="ECO:0000256" key="2">
    <source>
        <dbReference type="ARBA" id="ARBA00003273"/>
    </source>
</evidence>
<evidence type="ECO:0000256" key="9">
    <source>
        <dbReference type="ARBA" id="ARBA00022801"/>
    </source>
</evidence>
<keyword evidence="9 15" id="KW-0378">Hydrolase</keyword>
<dbReference type="InterPro" id="IPR007484">
    <property type="entry name" value="Peptidase_M28"/>
</dbReference>
<feature type="compositionally biased region" description="Low complexity" evidence="16">
    <location>
        <begin position="537"/>
        <end position="547"/>
    </location>
</feature>
<evidence type="ECO:0000256" key="1">
    <source>
        <dbReference type="ARBA" id="ARBA00001947"/>
    </source>
</evidence>
<feature type="transmembrane region" description="Helical" evidence="17">
    <location>
        <begin position="462"/>
        <end position="480"/>
    </location>
</feature>
<dbReference type="InterPro" id="IPR053976">
    <property type="entry name" value="PFF1_TM"/>
</dbReference>
<feature type="transmembrane region" description="Helical" evidence="17">
    <location>
        <begin position="492"/>
        <end position="515"/>
    </location>
</feature>
<dbReference type="OrthoDB" id="76293at2759"/>
<evidence type="ECO:0000256" key="11">
    <source>
        <dbReference type="ARBA" id="ARBA00022989"/>
    </source>
</evidence>
<feature type="domain" description="Peptidase M28" evidence="18">
    <location>
        <begin position="133"/>
        <end position="320"/>
    </location>
</feature>
<evidence type="ECO:0000256" key="16">
    <source>
        <dbReference type="SAM" id="MobiDB-lite"/>
    </source>
</evidence>
<feature type="domain" description="Vacuolar membrane protease transmembrane" evidence="20">
    <location>
        <begin position="396"/>
        <end position="539"/>
    </location>
</feature>
<name>A0A1G4K7A5_9SACH</name>
<proteinExistence type="inferred from homology"/>
<keyword evidence="10 15" id="KW-0862">Zinc</keyword>
<dbReference type="PANTHER" id="PTHR12147:SF58">
    <property type="entry name" value="VACUOLAR MEMBRANE PROTEASE"/>
    <property type="match status" value="1"/>
</dbReference>
<feature type="transmembrane region" description="Helical" evidence="17">
    <location>
        <begin position="15"/>
        <end position="34"/>
    </location>
</feature>
<accession>A0A1G4K7A5</accession>
<feature type="domain" description="Vacuolar membrane protease C-terminal" evidence="19">
    <location>
        <begin position="692"/>
        <end position="948"/>
    </location>
</feature>
<sequence>MLAQLLRPIFRFRKTSVSILFVLNVVFVASLYYWDNTRYTRSVPNENDEYADVLESTWAHLQVISERPHAFTSPQNDVVHDYLKKEIETLVGNTSFIETWDDREHDTKALFKQQNVFNASSTTSRVVYYESSNLLVKIKGINESLPGLLVSAHFDSVPTGFGATDDGMGIVTLLGLLKLCTQQQPDRTMVFNFNNNEEFGLMGATLFMQHEWSKLVQFVLNLEGAGAGGKAVLFRTSDVGTASAYRRAVEDQPFGNSIYQQGFYDRYISSETDYKVYEENGLRGWDIAFYKPRSIYHTARDSIQYTSKASLWHMLHTSIQLCQFLTFEDVSDLDEETSIPAVYFDIIGLKFISFSAKSLCLFNCAILLLFPVVILALQIVIKKNKPKNIPSLAAWIRLPLSACLSYVVITFTRSFMYHRNALIYNRDFVSPTLMFASEFLLVNYFVLSLLQVWRPEQRLKTSVFLEASGLLWVLLLTVTWKLYASKYTSTGVYLATLMYLLISLGTVLDQCLLIFKSETSTRYPKNDIASDEEQDTSSEIVSTSSSEPLPENVEQEENERSPLIRNSNDQRQIPSSRSNTSGSLKIVTGAASKLGHYEWSVQFILVVPILTLCTFLVTSQVLGAINQTCQEGFKSAWNISMVSMLGGLFLVVPVLPFVDKINALLSTVLIGVFAITFALSSLRAPFTEESPLKLRFSQEVDVGSTSQDAMVYLWGRQGTLLESTLNDIPTIKNDPAKGYHCERQGDGQEKCSYLGLDPYPIDAPSDWKYSDIMNVNITESNHNSLERSPYEPIYAELEITSLGSRTCFLNFNFSNSDEDSQNSPLKQVTIRHDRRKKSSSTLLPGRQGLGTASDDFRWGSGIDELQLLKLDFQQPYRIRLEWMPRVDDKTDDPEMNSLGMNIKCYWGEYDSDSKIGSKLRRKVPAFDELLIYSPREVTYANREPGVVVMKDYIKL</sequence>
<evidence type="ECO:0000256" key="12">
    <source>
        <dbReference type="ARBA" id="ARBA00023049"/>
    </source>
</evidence>
<keyword evidence="14" id="KW-0325">Glycoprotein</keyword>
<dbReference type="GO" id="GO:0008235">
    <property type="term" value="F:metalloexopeptidase activity"/>
    <property type="evidence" value="ECO:0007669"/>
    <property type="project" value="InterPro"/>
</dbReference>
<feature type="region of interest" description="Disordered" evidence="16">
    <location>
        <begin position="817"/>
        <end position="848"/>
    </location>
</feature>
<evidence type="ECO:0000256" key="13">
    <source>
        <dbReference type="ARBA" id="ARBA00023136"/>
    </source>
</evidence>
<comment type="function">
    <text evidence="2">May be involved in vacuolar sorting and osmoregulation.</text>
</comment>
<keyword evidence="7 17" id="KW-0812">Transmembrane</keyword>
<evidence type="ECO:0000256" key="3">
    <source>
        <dbReference type="ARBA" id="ARBA00004128"/>
    </source>
</evidence>
<feature type="transmembrane region" description="Helical" evidence="17">
    <location>
        <begin position="428"/>
        <end position="450"/>
    </location>
</feature>
<dbReference type="Pfam" id="PF22251">
    <property type="entry name" value="PFF1_TM"/>
    <property type="match status" value="1"/>
</dbReference>
<dbReference type="PANTHER" id="PTHR12147">
    <property type="entry name" value="METALLOPEPTIDASE M28 FAMILY MEMBER"/>
    <property type="match status" value="1"/>
</dbReference>
<dbReference type="Pfam" id="PF22250">
    <property type="entry name" value="PFF1_C"/>
    <property type="match status" value="1"/>
</dbReference>
<dbReference type="GO" id="GO:0006508">
    <property type="term" value="P:proteolysis"/>
    <property type="evidence" value="ECO:0007669"/>
    <property type="project" value="UniProtKB-KW"/>
</dbReference>
<keyword evidence="5" id="KW-0926">Vacuole</keyword>
<evidence type="ECO:0000256" key="15">
    <source>
        <dbReference type="RuleBase" id="RU361240"/>
    </source>
</evidence>
<keyword evidence="22" id="KW-1185">Reference proteome</keyword>
<dbReference type="GO" id="GO:0005774">
    <property type="term" value="C:vacuolar membrane"/>
    <property type="evidence" value="ECO:0007669"/>
    <property type="project" value="UniProtKB-SubCell"/>
</dbReference>
<evidence type="ECO:0000256" key="10">
    <source>
        <dbReference type="ARBA" id="ARBA00022833"/>
    </source>
</evidence>